<feature type="domain" description="Protein kinase" evidence="16">
    <location>
        <begin position="372"/>
        <end position="663"/>
    </location>
</feature>
<comment type="similarity">
    <text evidence="2">In the N-terminal section; belongs to the leguminous lectin family.</text>
</comment>
<dbReference type="SMART" id="SM00220">
    <property type="entry name" value="S_TKc"/>
    <property type="match status" value="1"/>
</dbReference>
<evidence type="ECO:0000256" key="10">
    <source>
        <dbReference type="ARBA" id="ARBA00022840"/>
    </source>
</evidence>
<evidence type="ECO:0000256" key="9">
    <source>
        <dbReference type="ARBA" id="ARBA00022777"/>
    </source>
</evidence>
<sequence length="724" mass="79502">MSGHRLVPFLALVLALYSGYTSNHVAGQNGTSTSFSFDVITDNPTDAFTFVGDAASYPNGISSTIILCSNLYATTHGSTGRALYKQPVQFLQEPNSSQLVPRLASFSTSFSFEIFMLNTTYVGDGFAFIIVSSNASDPTVASGGWMGLANSTDNGNASNHLFAVEFDTFYNPELGDPSDSHIGVDVNGVRSIQTYNLCSNSSSNSTNCSYVTNIYSECHGWIDYTAETSSLEVYFSNETSKPQSPQLAVPNFSLSEFLVPDGYMYVGFSASKLSNSSIPYIEFAFGPFVQKLGGRGKGLIIETCVGAVVGILVLIVVAFIYCKMRARRRGHGLVAVDSRGRPLNYNNIQFEQFLHGPRKFSYRELSIATNAFNPEELLGRGGFGCVYKGTLRDTNALVAVKKISKGSQQGGNEFFAELSIISRIQHRNLVKLQGWCSERGELMLVYDYMPNKSLDKLLFQNCSELEVADHHQNSTAMKLDWGMRHNVLLGIASALAYLHEDWSEHRVVHRDVKASNVMLDKDFNPCLGDFGLARLIEQSKEVADTTLVAGTVGYLAPELATIGKATTMTDVYSYGALALEVACGRRPFDRKFPEEQIVLLDWVWNCYENGELLKVVDSRLGNNFNEEQMTKVLLLGLLCSHPDPNARPPMGYVRQVLVGNASLPPLPLAKPTYISQELIAFQDLLDSSTPTMTIDSRSLTLDPSFIQSHNHDGTLLFSTSSNIS</sequence>
<evidence type="ECO:0000256" key="14">
    <source>
        <dbReference type="SAM" id="Phobius"/>
    </source>
</evidence>
<dbReference type="EMBL" id="OZ020099">
    <property type="protein sequence ID" value="CAK9271556.1"/>
    <property type="molecule type" value="Genomic_DNA"/>
</dbReference>
<comment type="similarity">
    <text evidence="3">In the C-terminal section; belongs to the protein kinase superfamily. Ser/Thr protein kinase family.</text>
</comment>
<evidence type="ECO:0000256" key="2">
    <source>
        <dbReference type="ARBA" id="ARBA00008536"/>
    </source>
</evidence>
<dbReference type="SUPFAM" id="SSF56112">
    <property type="entry name" value="Protein kinase-like (PK-like)"/>
    <property type="match status" value="1"/>
</dbReference>
<evidence type="ECO:0000313" key="18">
    <source>
        <dbReference type="Proteomes" id="UP001497444"/>
    </source>
</evidence>
<dbReference type="PROSITE" id="PS50011">
    <property type="entry name" value="PROTEIN_KINASE_DOM"/>
    <property type="match status" value="1"/>
</dbReference>
<evidence type="ECO:0000256" key="7">
    <source>
        <dbReference type="ARBA" id="ARBA00022734"/>
    </source>
</evidence>
<dbReference type="SUPFAM" id="SSF49899">
    <property type="entry name" value="Concanavalin A-like lectins/glucanases"/>
    <property type="match status" value="1"/>
</dbReference>
<keyword evidence="4" id="KW-0808">Transferase</keyword>
<keyword evidence="18" id="KW-1185">Reference proteome</keyword>
<dbReference type="CDD" id="cd14066">
    <property type="entry name" value="STKc_IRAK"/>
    <property type="match status" value="1"/>
</dbReference>
<dbReference type="Proteomes" id="UP001497444">
    <property type="component" value="Chromosome 4"/>
</dbReference>
<evidence type="ECO:0000259" key="16">
    <source>
        <dbReference type="PROSITE" id="PS50011"/>
    </source>
</evidence>
<feature type="binding site" evidence="13">
    <location>
        <position position="402"/>
    </location>
    <ligand>
        <name>ATP</name>
        <dbReference type="ChEBI" id="CHEBI:30616"/>
    </ligand>
</feature>
<dbReference type="Gene3D" id="1.10.510.10">
    <property type="entry name" value="Transferase(Phosphotransferase) domain 1"/>
    <property type="match status" value="1"/>
</dbReference>
<keyword evidence="11 14" id="KW-1133">Transmembrane helix</keyword>
<dbReference type="InterPro" id="IPR001220">
    <property type="entry name" value="Legume_lectin_dom"/>
</dbReference>
<name>A0ABP0X0N1_9BRYO</name>
<dbReference type="InterPro" id="IPR008271">
    <property type="entry name" value="Ser/Thr_kinase_AS"/>
</dbReference>
<dbReference type="CDD" id="cd06899">
    <property type="entry name" value="lectin_legume_LecRK_Arcelin_ConA"/>
    <property type="match status" value="1"/>
</dbReference>
<organism evidence="17 18">
    <name type="scientific">Sphagnum jensenii</name>
    <dbReference type="NCBI Taxonomy" id="128206"/>
    <lineage>
        <taxon>Eukaryota</taxon>
        <taxon>Viridiplantae</taxon>
        <taxon>Streptophyta</taxon>
        <taxon>Embryophyta</taxon>
        <taxon>Bryophyta</taxon>
        <taxon>Sphagnophytina</taxon>
        <taxon>Sphagnopsida</taxon>
        <taxon>Sphagnales</taxon>
        <taxon>Sphagnaceae</taxon>
        <taxon>Sphagnum</taxon>
    </lineage>
</organism>
<dbReference type="InterPro" id="IPR013320">
    <property type="entry name" value="ConA-like_dom_sf"/>
</dbReference>
<reference evidence="17" key="1">
    <citation type="submission" date="2024-02" db="EMBL/GenBank/DDBJ databases">
        <authorList>
            <consortium name="ELIXIR-Norway"/>
            <consortium name="Elixir Norway"/>
        </authorList>
    </citation>
    <scope>NUCLEOTIDE SEQUENCE</scope>
</reference>
<evidence type="ECO:0000256" key="3">
    <source>
        <dbReference type="ARBA" id="ARBA00010217"/>
    </source>
</evidence>
<evidence type="ECO:0000256" key="15">
    <source>
        <dbReference type="SAM" id="SignalP"/>
    </source>
</evidence>
<comment type="subcellular location">
    <subcellularLocation>
        <location evidence="1">Membrane</location>
        <topology evidence="1">Single-pass type I membrane protein</topology>
    </subcellularLocation>
</comment>
<dbReference type="PANTHER" id="PTHR27007">
    <property type="match status" value="1"/>
</dbReference>
<dbReference type="Pfam" id="PF00139">
    <property type="entry name" value="Lectin_legB"/>
    <property type="match status" value="1"/>
</dbReference>
<evidence type="ECO:0000256" key="8">
    <source>
        <dbReference type="ARBA" id="ARBA00022741"/>
    </source>
</evidence>
<dbReference type="Pfam" id="PF00069">
    <property type="entry name" value="Pkinase"/>
    <property type="match status" value="1"/>
</dbReference>
<evidence type="ECO:0000256" key="1">
    <source>
        <dbReference type="ARBA" id="ARBA00004479"/>
    </source>
</evidence>
<dbReference type="InterPro" id="IPR000719">
    <property type="entry name" value="Prot_kinase_dom"/>
</dbReference>
<dbReference type="InterPro" id="IPR011009">
    <property type="entry name" value="Kinase-like_dom_sf"/>
</dbReference>
<keyword evidence="12 14" id="KW-0472">Membrane</keyword>
<keyword evidence="8 13" id="KW-0547">Nucleotide-binding</keyword>
<accession>A0ABP0X0N1</accession>
<dbReference type="InterPro" id="IPR050528">
    <property type="entry name" value="L-type_Lectin-RKs"/>
</dbReference>
<evidence type="ECO:0000256" key="5">
    <source>
        <dbReference type="ARBA" id="ARBA00022692"/>
    </source>
</evidence>
<evidence type="ECO:0000256" key="6">
    <source>
        <dbReference type="ARBA" id="ARBA00022729"/>
    </source>
</evidence>
<keyword evidence="5 14" id="KW-0812">Transmembrane</keyword>
<keyword evidence="7" id="KW-0430">Lectin</keyword>
<proteinExistence type="inferred from homology"/>
<keyword evidence="6 15" id="KW-0732">Signal</keyword>
<dbReference type="Gene3D" id="3.30.200.20">
    <property type="entry name" value="Phosphorylase Kinase, domain 1"/>
    <property type="match status" value="1"/>
</dbReference>
<feature type="non-terminal residue" evidence="17">
    <location>
        <position position="1"/>
    </location>
</feature>
<keyword evidence="9" id="KW-0418">Kinase</keyword>
<dbReference type="PROSITE" id="PS00108">
    <property type="entry name" value="PROTEIN_KINASE_ST"/>
    <property type="match status" value="1"/>
</dbReference>
<keyword evidence="10 13" id="KW-0067">ATP-binding</keyword>
<feature type="chain" id="PRO_5046256133" description="Protein kinase domain-containing protein" evidence="15">
    <location>
        <begin position="23"/>
        <end position="724"/>
    </location>
</feature>
<dbReference type="PROSITE" id="PS00107">
    <property type="entry name" value="PROTEIN_KINASE_ATP"/>
    <property type="match status" value="1"/>
</dbReference>
<protein>
    <recommendedName>
        <fullName evidence="16">Protein kinase domain-containing protein</fullName>
    </recommendedName>
</protein>
<gene>
    <name evidence="17" type="ORF">CSSPJE1EN1_LOCUS17034</name>
</gene>
<feature type="signal peptide" evidence="15">
    <location>
        <begin position="1"/>
        <end position="22"/>
    </location>
</feature>
<evidence type="ECO:0000256" key="4">
    <source>
        <dbReference type="ARBA" id="ARBA00022679"/>
    </source>
</evidence>
<dbReference type="InterPro" id="IPR017441">
    <property type="entry name" value="Protein_kinase_ATP_BS"/>
</dbReference>
<evidence type="ECO:0000256" key="13">
    <source>
        <dbReference type="PROSITE-ProRule" id="PRU10141"/>
    </source>
</evidence>
<evidence type="ECO:0000256" key="11">
    <source>
        <dbReference type="ARBA" id="ARBA00022989"/>
    </source>
</evidence>
<feature type="transmembrane region" description="Helical" evidence="14">
    <location>
        <begin position="299"/>
        <end position="321"/>
    </location>
</feature>
<evidence type="ECO:0000313" key="17">
    <source>
        <dbReference type="EMBL" id="CAK9271556.1"/>
    </source>
</evidence>
<evidence type="ECO:0000256" key="12">
    <source>
        <dbReference type="ARBA" id="ARBA00023136"/>
    </source>
</evidence>
<dbReference type="Gene3D" id="2.60.120.200">
    <property type="match status" value="1"/>
</dbReference>